<dbReference type="Proteomes" id="UP000679690">
    <property type="component" value="Unassembled WGS sequence"/>
</dbReference>
<dbReference type="RefSeq" id="WP_208468612.1">
    <property type="nucleotide sequence ID" value="NZ_JAGFNS010000011.1"/>
</dbReference>
<accession>A0ABS3UL04</accession>
<protein>
    <submittedName>
        <fullName evidence="2">Uncharacterized protein</fullName>
    </submittedName>
</protein>
<sequence>MGLIPPISLLIEGRGLKSVIGTRWPVAILATGLSVVLSVGPAWADPTVSPSPSQSGSNQDPWESPVSEDPTTFPENPNDWTPPADWETPDESTDIPLPDAPVEPSPSISSKPPKLPTALPTDPQELGDPACTGYWSVVKYRKHPARMGKVGPNFSSYFGNGGSQTLTAGVTGTLTATATMTLEGSLSAVSLVSAKAVAGGNLATAAAVTASLTETQDVPKKYWGNAFWGATMQPVAFNSKYYGANTCRVLKDVTYTVWYPFKPAKSVGWCKWVSKESLGSRPKQCNARGNLPL</sequence>
<feature type="compositionally biased region" description="Polar residues" evidence="1">
    <location>
        <begin position="69"/>
        <end position="79"/>
    </location>
</feature>
<organism evidence="2 3">
    <name type="scientific">Actinoplanes flavus</name>
    <dbReference type="NCBI Taxonomy" id="2820290"/>
    <lineage>
        <taxon>Bacteria</taxon>
        <taxon>Bacillati</taxon>
        <taxon>Actinomycetota</taxon>
        <taxon>Actinomycetes</taxon>
        <taxon>Micromonosporales</taxon>
        <taxon>Micromonosporaceae</taxon>
        <taxon>Actinoplanes</taxon>
    </lineage>
</organism>
<feature type="compositionally biased region" description="Polar residues" evidence="1">
    <location>
        <begin position="48"/>
        <end position="61"/>
    </location>
</feature>
<gene>
    <name evidence="2" type="ORF">J5X75_18280</name>
</gene>
<evidence type="ECO:0000313" key="3">
    <source>
        <dbReference type="Proteomes" id="UP000679690"/>
    </source>
</evidence>
<proteinExistence type="predicted"/>
<comment type="caution">
    <text evidence="2">The sequence shown here is derived from an EMBL/GenBank/DDBJ whole genome shotgun (WGS) entry which is preliminary data.</text>
</comment>
<name>A0ABS3UL04_9ACTN</name>
<feature type="region of interest" description="Disordered" evidence="1">
    <location>
        <begin position="46"/>
        <end position="127"/>
    </location>
</feature>
<dbReference type="EMBL" id="JAGFNS010000011">
    <property type="protein sequence ID" value="MBO3739467.1"/>
    <property type="molecule type" value="Genomic_DNA"/>
</dbReference>
<reference evidence="2 3" key="1">
    <citation type="submission" date="2021-03" db="EMBL/GenBank/DDBJ databases">
        <title>Actinoplanes flavus sp. nov., a novel actinomycete isolated from Coconut Palm rhizosphere soil.</title>
        <authorList>
            <person name="Luo X."/>
        </authorList>
    </citation>
    <scope>NUCLEOTIDE SEQUENCE [LARGE SCALE GENOMIC DNA]</scope>
    <source>
        <strain evidence="2 3">NEAU-H7</strain>
    </source>
</reference>
<evidence type="ECO:0000313" key="2">
    <source>
        <dbReference type="EMBL" id="MBO3739467.1"/>
    </source>
</evidence>
<keyword evidence="3" id="KW-1185">Reference proteome</keyword>
<evidence type="ECO:0000256" key="1">
    <source>
        <dbReference type="SAM" id="MobiDB-lite"/>
    </source>
</evidence>